<protein>
    <recommendedName>
        <fullName evidence="4">Peptidase M14 domain-containing protein</fullName>
    </recommendedName>
</protein>
<evidence type="ECO:0000256" key="2">
    <source>
        <dbReference type="ARBA" id="ARBA00005988"/>
    </source>
</evidence>
<name>A0A816DIQ6_9BILA</name>
<dbReference type="Gene3D" id="3.40.630.10">
    <property type="entry name" value="Zn peptidases"/>
    <property type="match status" value="1"/>
</dbReference>
<dbReference type="EMBL" id="CAJNOQ010045626">
    <property type="protein sequence ID" value="CAF1636533.1"/>
    <property type="molecule type" value="Genomic_DNA"/>
</dbReference>
<keyword evidence="9" id="KW-1185">Reference proteome</keyword>
<dbReference type="PROSITE" id="PS52035">
    <property type="entry name" value="PEPTIDASE_M14"/>
    <property type="match status" value="1"/>
</dbReference>
<accession>A0A816DIQ6</accession>
<proteinExistence type="inferred from homology"/>
<dbReference type="Proteomes" id="UP000677228">
    <property type="component" value="Unassembled WGS sequence"/>
</dbReference>
<gene>
    <name evidence="6" type="ORF">GPM918_LOCUS44685</name>
    <name evidence="5" type="ORF">OVA965_LOCUS20605</name>
    <name evidence="8" type="ORF">SRO942_LOCUS46669</name>
    <name evidence="7" type="ORF">TMI583_LOCUS21029</name>
</gene>
<dbReference type="Proteomes" id="UP000682733">
    <property type="component" value="Unassembled WGS sequence"/>
</dbReference>
<dbReference type="EMBL" id="CAJNOK010011012">
    <property type="protein sequence ID" value="CAF1129990.1"/>
    <property type="molecule type" value="Genomic_DNA"/>
</dbReference>
<comment type="caution">
    <text evidence="6">The sequence shown here is derived from an EMBL/GenBank/DDBJ whole genome shotgun (WGS) entry which is preliminary data.</text>
</comment>
<feature type="active site" description="Proton donor/acceptor" evidence="3">
    <location>
        <position position="61"/>
    </location>
</feature>
<comment type="cofactor">
    <cofactor evidence="1">
        <name>Zn(2+)</name>
        <dbReference type="ChEBI" id="CHEBI:29105"/>
    </cofactor>
</comment>
<feature type="domain" description="Peptidase M14" evidence="4">
    <location>
        <begin position="1"/>
        <end position="100"/>
    </location>
</feature>
<dbReference type="EMBL" id="CAJOBA010021385">
    <property type="protein sequence ID" value="CAF3912065.1"/>
    <property type="molecule type" value="Genomic_DNA"/>
</dbReference>
<dbReference type="PANTHER" id="PTHR11705:SF91">
    <property type="entry name" value="FI01817P-RELATED"/>
    <property type="match status" value="1"/>
</dbReference>
<dbReference type="EMBL" id="CAJOBC010114024">
    <property type="protein sequence ID" value="CAF4542974.1"/>
    <property type="molecule type" value="Genomic_DNA"/>
</dbReference>
<evidence type="ECO:0000259" key="4">
    <source>
        <dbReference type="PROSITE" id="PS52035"/>
    </source>
</evidence>
<evidence type="ECO:0000256" key="1">
    <source>
        <dbReference type="ARBA" id="ARBA00001947"/>
    </source>
</evidence>
<dbReference type="Proteomes" id="UP000663829">
    <property type="component" value="Unassembled WGS sequence"/>
</dbReference>
<dbReference type="GO" id="GO:0006508">
    <property type="term" value="P:proteolysis"/>
    <property type="evidence" value="ECO:0007669"/>
    <property type="project" value="InterPro"/>
</dbReference>
<evidence type="ECO:0000313" key="6">
    <source>
        <dbReference type="EMBL" id="CAF1636533.1"/>
    </source>
</evidence>
<evidence type="ECO:0000313" key="5">
    <source>
        <dbReference type="EMBL" id="CAF1129990.1"/>
    </source>
</evidence>
<dbReference type="GO" id="GO:0004181">
    <property type="term" value="F:metallocarboxypeptidase activity"/>
    <property type="evidence" value="ECO:0007669"/>
    <property type="project" value="InterPro"/>
</dbReference>
<organism evidence="6 9">
    <name type="scientific">Didymodactylos carnosus</name>
    <dbReference type="NCBI Taxonomy" id="1234261"/>
    <lineage>
        <taxon>Eukaryota</taxon>
        <taxon>Metazoa</taxon>
        <taxon>Spiralia</taxon>
        <taxon>Gnathifera</taxon>
        <taxon>Rotifera</taxon>
        <taxon>Eurotatoria</taxon>
        <taxon>Bdelloidea</taxon>
        <taxon>Philodinida</taxon>
        <taxon>Philodinidae</taxon>
        <taxon>Didymodactylos</taxon>
    </lineage>
</organism>
<dbReference type="AlphaFoldDB" id="A0A816DIQ6"/>
<dbReference type="SUPFAM" id="SSF53187">
    <property type="entry name" value="Zn-dependent exopeptidases"/>
    <property type="match status" value="1"/>
</dbReference>
<evidence type="ECO:0000313" key="8">
    <source>
        <dbReference type="EMBL" id="CAF4542974.1"/>
    </source>
</evidence>
<dbReference type="InterPro" id="IPR000834">
    <property type="entry name" value="Peptidase_M14"/>
</dbReference>
<evidence type="ECO:0000256" key="3">
    <source>
        <dbReference type="PROSITE-ProRule" id="PRU01379"/>
    </source>
</evidence>
<evidence type="ECO:0000313" key="7">
    <source>
        <dbReference type="EMBL" id="CAF3912065.1"/>
    </source>
</evidence>
<dbReference type="PANTHER" id="PTHR11705">
    <property type="entry name" value="PROTEASE FAMILY M14 CARBOXYPEPTIDASE A,B"/>
    <property type="match status" value="1"/>
</dbReference>
<sequence>MTDMQYAFSRIKARIGSEALRKVSGTQYKIGSAGILLYESAGGSDDWAKGRGKIKYVYTVELRPSENGKDSQYAFILPTTFIVPVGEETYAGVKEFLRKS</sequence>
<dbReference type="GO" id="GO:0005615">
    <property type="term" value="C:extracellular space"/>
    <property type="evidence" value="ECO:0007669"/>
    <property type="project" value="TreeGrafter"/>
</dbReference>
<dbReference type="OrthoDB" id="3626597at2759"/>
<comment type="similarity">
    <text evidence="2 3">Belongs to the peptidase M14 family.</text>
</comment>
<dbReference type="GO" id="GO:0008270">
    <property type="term" value="F:zinc ion binding"/>
    <property type="evidence" value="ECO:0007669"/>
    <property type="project" value="InterPro"/>
</dbReference>
<evidence type="ECO:0000313" key="9">
    <source>
        <dbReference type="Proteomes" id="UP000663829"/>
    </source>
</evidence>
<dbReference type="Pfam" id="PF00246">
    <property type="entry name" value="Peptidase_M14"/>
    <property type="match status" value="1"/>
</dbReference>
<reference evidence="6" key="1">
    <citation type="submission" date="2021-02" db="EMBL/GenBank/DDBJ databases">
        <authorList>
            <person name="Nowell W R."/>
        </authorList>
    </citation>
    <scope>NUCLEOTIDE SEQUENCE</scope>
</reference>
<dbReference type="Proteomes" id="UP000681722">
    <property type="component" value="Unassembled WGS sequence"/>
</dbReference>